<keyword evidence="1" id="KW-0812">Transmembrane</keyword>
<dbReference type="Proteomes" id="UP000189475">
    <property type="component" value="Unassembled WGS sequence"/>
</dbReference>
<sequence length="430" mass="49747">MQNTIFLDNHYYHLTDDPHKIRDLADYETVREQLNRGYNPLAGGPNWEEVHTCCMRLAKGPGLDFLMTAYFTLASLKVQGLSGYANGLELLTAHVSQRGEPSSKQASAHKDIIDWVNTRVAKELKELKPDYAALRDLYRAERYCERLHQLLEQQQPSQIVDFESVGFALFEHIDRIEARYHTLMKRQDKEVQAQQATISRQRYYWSLIVACIVGGLLVIGAWYGYQNLAWFHKNDYAISQSVPILQSSAQAKRYQKQVSKTQLERWKPDVVPLYSTSIKQHMRASMLSHPWRAQQEMAVLNTLYPGSSQVAELNNELHKTQQDALAQTERFIERFKQIRTTMANVSLMAKKGHLHALQQHTQDLENFAVSLSPIYGRVDYVQTLIKRGEMDKANKEFLVLKQRLTSLSWQMLQLRQRLRPEAQTKALIGQ</sequence>
<evidence type="ECO:0000313" key="2">
    <source>
        <dbReference type="EMBL" id="SJL84298.1"/>
    </source>
</evidence>
<dbReference type="RefSeq" id="WP_077314671.1">
    <property type="nucleotide sequence ID" value="NZ_AP024888.1"/>
</dbReference>
<dbReference type="PANTHER" id="PTHR37024:SF5">
    <property type="entry name" value="IMPA N-TERMINAL DOMAIN-CONTAINING PROTEIN"/>
    <property type="match status" value="1"/>
</dbReference>
<name>A0A1R4B5U9_9VIBR</name>
<dbReference type="STRING" id="1918946.VPAL9027_02280"/>
<gene>
    <name evidence="2" type="ORF">VPAL9027_02280</name>
</gene>
<dbReference type="PANTHER" id="PTHR37024">
    <property type="entry name" value="TYPE VI SECRETION SYSTEM DUF2094 AND IMPA-RELATED DOMAIN PROTEIN"/>
    <property type="match status" value="1"/>
</dbReference>
<reference evidence="2 3" key="1">
    <citation type="submission" date="2017-02" db="EMBL/GenBank/DDBJ databases">
        <authorList>
            <person name="Peterson S.W."/>
        </authorList>
    </citation>
    <scope>NUCLEOTIDE SEQUENCE [LARGE SCALE GENOMIC DNA]</scope>
    <source>
        <strain evidence="2 3">CECT 9027</strain>
    </source>
</reference>
<keyword evidence="1" id="KW-1133">Transmembrane helix</keyword>
<keyword evidence="3" id="KW-1185">Reference proteome</keyword>
<dbReference type="EMBL" id="FUFT01000005">
    <property type="protein sequence ID" value="SJL84298.1"/>
    <property type="molecule type" value="Genomic_DNA"/>
</dbReference>
<protein>
    <submittedName>
        <fullName evidence="2">Uncharacterized protein</fullName>
    </submittedName>
</protein>
<accession>A0A1R4B5U9</accession>
<dbReference type="AlphaFoldDB" id="A0A1R4B5U9"/>
<proteinExistence type="predicted"/>
<organism evidence="2 3">
    <name type="scientific">Vibrio palustris</name>
    <dbReference type="NCBI Taxonomy" id="1918946"/>
    <lineage>
        <taxon>Bacteria</taxon>
        <taxon>Pseudomonadati</taxon>
        <taxon>Pseudomonadota</taxon>
        <taxon>Gammaproteobacteria</taxon>
        <taxon>Vibrionales</taxon>
        <taxon>Vibrionaceae</taxon>
        <taxon>Vibrio</taxon>
    </lineage>
</organism>
<dbReference type="OrthoDB" id="5905784at2"/>
<evidence type="ECO:0000256" key="1">
    <source>
        <dbReference type="SAM" id="Phobius"/>
    </source>
</evidence>
<evidence type="ECO:0000313" key="3">
    <source>
        <dbReference type="Proteomes" id="UP000189475"/>
    </source>
</evidence>
<keyword evidence="1" id="KW-0472">Membrane</keyword>
<feature type="transmembrane region" description="Helical" evidence="1">
    <location>
        <begin position="203"/>
        <end position="225"/>
    </location>
</feature>